<evidence type="ECO:0000313" key="3">
    <source>
        <dbReference type="EMBL" id="PNE33195.1"/>
    </source>
</evidence>
<dbReference type="RefSeq" id="WP_102917972.1">
    <property type="nucleotide sequence ID" value="NZ_JACHJF010000003.1"/>
</dbReference>
<dbReference type="AlphaFoldDB" id="A0A2N8NWP2"/>
<reference evidence="4" key="1">
    <citation type="submission" date="2015-07" db="EMBL/GenBank/DDBJ databases">
        <authorList>
            <person name="Graham D.E."/>
            <person name="Giannone R.J."/>
            <person name="Gulvik C.A."/>
            <person name="Hettich R.L."/>
            <person name="Klingeman D.M."/>
            <person name="Mahan K.M."/>
            <person name="Parry R.J."/>
            <person name="Spain J.C."/>
        </authorList>
    </citation>
    <scope>NUCLEOTIDE SEQUENCE [LARGE SCALE GENOMIC DNA]</scope>
    <source>
        <strain evidence="4">ATCC 27428</strain>
    </source>
</reference>
<dbReference type="Proteomes" id="UP000528608">
    <property type="component" value="Unassembled WGS sequence"/>
</dbReference>
<comment type="caution">
    <text evidence="3">The sequence shown here is derived from an EMBL/GenBank/DDBJ whole genome shotgun (WGS) entry which is preliminary data.</text>
</comment>
<reference evidence="2 5" key="3">
    <citation type="submission" date="2020-08" db="EMBL/GenBank/DDBJ databases">
        <title>Genomic Encyclopedia of Type Strains, Phase III (KMG-III): the genomes of soil and plant-associated and newly described type strains.</title>
        <authorList>
            <person name="Whitman W."/>
        </authorList>
    </citation>
    <scope>NUCLEOTIDE SEQUENCE [LARGE SCALE GENOMIC DNA]</scope>
    <source>
        <strain evidence="2 5">CECT 3259</strain>
    </source>
</reference>
<keyword evidence="4" id="KW-1185">Reference proteome</keyword>
<dbReference type="EMBL" id="JACHJF010000003">
    <property type="protein sequence ID" value="MBB5118016.1"/>
    <property type="molecule type" value="Genomic_DNA"/>
</dbReference>
<evidence type="ECO:0000256" key="1">
    <source>
        <dbReference type="SAM" id="MobiDB-lite"/>
    </source>
</evidence>
<proteinExistence type="predicted"/>
<organism evidence="3 4">
    <name type="scientific">Streptomyces eurocidicus</name>
    <name type="common">Streptoverticillium eurocidicus</name>
    <dbReference type="NCBI Taxonomy" id="66423"/>
    <lineage>
        <taxon>Bacteria</taxon>
        <taxon>Bacillati</taxon>
        <taxon>Actinomycetota</taxon>
        <taxon>Actinomycetes</taxon>
        <taxon>Kitasatosporales</taxon>
        <taxon>Streptomycetaceae</taxon>
        <taxon>Streptomyces</taxon>
    </lineage>
</organism>
<evidence type="ECO:0000313" key="5">
    <source>
        <dbReference type="Proteomes" id="UP000528608"/>
    </source>
</evidence>
<sequence length="122" mass="13098">MSDAMPNSETPNSEIPSSMPAAVDLDAIRAEVIREYADELTRAEFKVQAAEAGAKIPDGFMDYLDTSKLLGEDGLPSAEAIARVVEPFTPKAPKLPQLMGAGYHRGGSWPAAPVKSLDIRNR</sequence>
<gene>
    <name evidence="3" type="ORF">AF335_09650</name>
    <name evidence="2" type="ORF">FHS36_001437</name>
</gene>
<evidence type="ECO:0000313" key="4">
    <source>
        <dbReference type="Proteomes" id="UP000235945"/>
    </source>
</evidence>
<reference evidence="3" key="2">
    <citation type="submission" date="2015-07" db="EMBL/GenBank/DDBJ databases">
        <authorList>
            <person name="Noorani M."/>
        </authorList>
    </citation>
    <scope>NUCLEOTIDE SEQUENCE [LARGE SCALE GENOMIC DNA]</scope>
    <source>
        <strain evidence="3">ATCC 27428</strain>
    </source>
</reference>
<protein>
    <submittedName>
        <fullName evidence="3">Uncharacterized protein</fullName>
    </submittedName>
</protein>
<dbReference type="EMBL" id="LGUI01000003">
    <property type="protein sequence ID" value="PNE33195.1"/>
    <property type="molecule type" value="Genomic_DNA"/>
</dbReference>
<name>A0A2N8NWP2_STREU</name>
<feature type="compositionally biased region" description="Polar residues" evidence="1">
    <location>
        <begin position="1"/>
        <end position="16"/>
    </location>
</feature>
<dbReference type="Proteomes" id="UP000235945">
    <property type="component" value="Unassembled WGS sequence"/>
</dbReference>
<evidence type="ECO:0000313" key="2">
    <source>
        <dbReference type="EMBL" id="MBB5118016.1"/>
    </source>
</evidence>
<dbReference type="OrthoDB" id="4207023at2"/>
<accession>A0A2N8NWP2</accession>
<feature type="region of interest" description="Disordered" evidence="1">
    <location>
        <begin position="1"/>
        <end position="21"/>
    </location>
</feature>